<dbReference type="OMA" id="WHTVSYI"/>
<dbReference type="GeneID" id="5477453"/>
<sequence>MAQMEDILKDPDAIDACRHLLHCYNNDLGVDVLKEMPDIKTASASFLSQIAGKPAEQVTDTLENLNHAGLIVKALRHKAVLNNTSDIIQSVGEVNELMDNLDEVTESVAELRQSIDTRYGSSIILYKELDDDIKKLERISAVQSYVIDCIEVLNSISALKLEIQNLGTSLSDFVSLLNTAHKLSEVLIEIDGMQHNDMRDFIYKHSNQLKSDIVNLTYDGGIGNLVKRAEASGSDQGLLNVITVCHLIFRELGVAPECSLRLVDEMVASTGRCIDMHQLMNADSCDNMWQQFFISQFAEFMAKYKKCLIALYTFCRSVNFRVSEHLEKNEQHLLTDCPTLSQTTHFVHNPFELYAACELYAKRSLGIIQTVLNHLESQSSSSDLSDVVMLAPQLITMGECTHADLKHVKIHFNLHGHYFRAICEKYAKEFMTKAAECILPESKTAFLGCYRLLKQNDVNNMKELSPERELHVASSLVRTLPTNDNLAQMIYEFLDKSRCCDTLHQHVLQIANSAVHNILNGAKVASTNSGHRLMLSDGGSKIALRKPNDMQNVNIRLYQYLTSLVNILEPCMTRSSDQESQLFHTLQECKTVELIDHWADDVGETLWHTVSYISSGGCQEFGWFVHQVLTAAQHMVKICKFLRENYFNHLPTEGRMKIFKRLSTYAISAFVIYSITVWPLEEDDKMSLLGVMTDLEMELAEISNESLHKTESDYLLAFRRLLYLGDELFDMIKTTDFQSHACLWLPLDVIALHLVTRIVNDVDIPPALREEVMQLPLHKFMGEPNIHAMLSRFHTSMLKYKNGIANSSSLGKKLGEYLGKFKMLESVFGQRLEDTFAFLSSH</sequence>
<organism evidence="1 2">
    <name type="scientific">Babesia bovis</name>
    <dbReference type="NCBI Taxonomy" id="5865"/>
    <lineage>
        <taxon>Eukaryota</taxon>
        <taxon>Sar</taxon>
        <taxon>Alveolata</taxon>
        <taxon>Apicomplexa</taxon>
        <taxon>Aconoidasida</taxon>
        <taxon>Piroplasmida</taxon>
        <taxon>Babesiidae</taxon>
        <taxon>Babesia</taxon>
    </lineage>
</organism>
<comment type="caution">
    <text evidence="1">The sequence shown here is derived from an EMBL/GenBank/DDBJ whole genome shotgun (WGS) entry which is preliminary data.</text>
</comment>
<dbReference type="VEuPathDB" id="PiroplasmaDB:BBOV_IV000680"/>
<reference evidence="1 2" key="1">
    <citation type="journal article" date="2007" name="PLoS Pathog.">
        <title>Genome sequence of Babesia bovis and comparative analysis of apicomplexan hemoprotozoa.</title>
        <authorList>
            <person name="Brayton K.A."/>
            <person name="Lau A.O.T."/>
            <person name="Herndon D.R."/>
            <person name="Hannick L."/>
            <person name="Kappmeyer L.S."/>
            <person name="Berens S.J."/>
            <person name="Bidwell S.L."/>
            <person name="Brown W.C."/>
            <person name="Crabtree J."/>
            <person name="Fadrosh D."/>
            <person name="Feldblum T."/>
            <person name="Forberger H.A."/>
            <person name="Haas B.J."/>
            <person name="Howell J.M."/>
            <person name="Khouri H."/>
            <person name="Koo H."/>
            <person name="Mann D.J."/>
            <person name="Norimine J."/>
            <person name="Paulsen I.T."/>
            <person name="Radune D."/>
            <person name="Ren Q."/>
            <person name="Smith R.K. Jr."/>
            <person name="Suarez C.E."/>
            <person name="White O."/>
            <person name="Wortman J.R."/>
            <person name="Knowles D.P. Jr."/>
            <person name="McElwain T.F."/>
            <person name="Nene V.M."/>
        </authorList>
    </citation>
    <scope>NUCLEOTIDE SEQUENCE [LARGE SCALE GENOMIC DNA]</scope>
    <source>
        <strain evidence="1">T2Bo</strain>
    </source>
</reference>
<accession>A7AV40</accession>
<keyword evidence="2" id="KW-1185">Reference proteome</keyword>
<gene>
    <name evidence="1" type="ORF">BBOV_IV000680</name>
</gene>
<name>A7AV40_BABBO</name>
<dbReference type="RefSeq" id="XP_001609234.1">
    <property type="nucleotide sequence ID" value="XM_001609184.1"/>
</dbReference>
<dbReference type="EMBL" id="AAXT01000004">
    <property type="protein sequence ID" value="EDO05666.1"/>
    <property type="molecule type" value="Genomic_DNA"/>
</dbReference>
<evidence type="ECO:0000313" key="1">
    <source>
        <dbReference type="EMBL" id="EDO05666.1"/>
    </source>
</evidence>
<reference evidence="2" key="3">
    <citation type="journal article" date="2021" name="Int. J. Parasitol.">
        <title>Comparative analysis of gene expression between Babesia bovis blood stages and kinetes allowed by improved genome annotation.</title>
        <authorList>
            <person name="Ueti M.W."/>
            <person name="Johnson W.C."/>
            <person name="Kappmeyer L.S."/>
            <person name="Herndon D.R."/>
            <person name="Mousel M.R."/>
            <person name="Reif K.E."/>
            <person name="Taus N.S."/>
            <person name="Ifeonu O.O."/>
            <person name="Silva J.C."/>
            <person name="Suarez C.E."/>
            <person name="Brayton K.A."/>
        </authorList>
    </citation>
    <scope>NUCLEOTIDE SEQUENCE [LARGE SCALE GENOMIC DNA]</scope>
</reference>
<evidence type="ECO:0000313" key="2">
    <source>
        <dbReference type="Proteomes" id="UP000002173"/>
    </source>
</evidence>
<dbReference type="AlphaFoldDB" id="A7AV40"/>
<proteinExistence type="predicted"/>
<reference evidence="2" key="2">
    <citation type="journal article" date="2020" name="Data Brief">
        <title>Transcriptome dataset of Babesia bovis life stages within vertebrate and invertebrate hosts.</title>
        <authorList>
            <person name="Ueti M.W."/>
            <person name="Johnson W.C."/>
            <person name="Kappmeyer L.S."/>
            <person name="Herndon D.R."/>
            <person name="Mousel M.R."/>
            <person name="Reif K.E."/>
            <person name="Taus N.S."/>
            <person name="Ifeonu O.O."/>
            <person name="Silva J.C."/>
            <person name="Suarez C.E."/>
            <person name="Brayton K.A."/>
        </authorList>
    </citation>
    <scope>NUCLEOTIDE SEQUENCE [LARGE SCALE GENOMIC DNA]</scope>
</reference>
<protein>
    <submittedName>
        <fullName evidence="1">Uncharacterized protein</fullName>
    </submittedName>
</protein>
<dbReference type="InParanoid" id="A7AV40"/>
<dbReference type="KEGG" id="bbo:BBOV_IV000680"/>
<dbReference type="eggNOG" id="ENOG502TN3U">
    <property type="taxonomic scope" value="Eukaryota"/>
</dbReference>
<dbReference type="Proteomes" id="UP000002173">
    <property type="component" value="Unassembled WGS sequence"/>
</dbReference>